<name>A0A9P9YFR1_9MUSC</name>
<feature type="chain" id="PRO_5040508373" evidence="2">
    <location>
        <begin position="24"/>
        <end position="204"/>
    </location>
</feature>
<feature type="compositionally biased region" description="Acidic residues" evidence="1">
    <location>
        <begin position="147"/>
        <end position="164"/>
    </location>
</feature>
<dbReference type="EMBL" id="JAMKOV010000022">
    <property type="protein sequence ID" value="KAI8036146.1"/>
    <property type="molecule type" value="Genomic_DNA"/>
</dbReference>
<organism evidence="3 4">
    <name type="scientific">Drosophila gunungcola</name>
    <name type="common">fruit fly</name>
    <dbReference type="NCBI Taxonomy" id="103775"/>
    <lineage>
        <taxon>Eukaryota</taxon>
        <taxon>Metazoa</taxon>
        <taxon>Ecdysozoa</taxon>
        <taxon>Arthropoda</taxon>
        <taxon>Hexapoda</taxon>
        <taxon>Insecta</taxon>
        <taxon>Pterygota</taxon>
        <taxon>Neoptera</taxon>
        <taxon>Endopterygota</taxon>
        <taxon>Diptera</taxon>
        <taxon>Brachycera</taxon>
        <taxon>Muscomorpha</taxon>
        <taxon>Ephydroidea</taxon>
        <taxon>Drosophilidae</taxon>
        <taxon>Drosophila</taxon>
        <taxon>Sophophora</taxon>
    </lineage>
</organism>
<dbReference type="AlphaFoldDB" id="A0A9P9YFR1"/>
<reference evidence="3" key="1">
    <citation type="journal article" date="2023" name="Genome Biol. Evol.">
        <title>Long-read-based Genome Assembly of Drosophila gunungcola Reveals Fewer Chemosensory Genes in Flower-breeding Species.</title>
        <authorList>
            <person name="Negi A."/>
            <person name="Liao B.Y."/>
            <person name="Yeh S.D."/>
        </authorList>
    </citation>
    <scope>NUCLEOTIDE SEQUENCE</scope>
    <source>
        <strain evidence="3">Sukarami</strain>
    </source>
</reference>
<dbReference type="Proteomes" id="UP001059596">
    <property type="component" value="Unassembled WGS sequence"/>
</dbReference>
<accession>A0A9P9YFR1</accession>
<keyword evidence="2" id="KW-0732">Signal</keyword>
<comment type="caution">
    <text evidence="3">The sequence shown here is derived from an EMBL/GenBank/DDBJ whole genome shotgun (WGS) entry which is preliminary data.</text>
</comment>
<gene>
    <name evidence="3" type="ORF">M5D96_011006</name>
</gene>
<feature type="signal peptide" evidence="2">
    <location>
        <begin position="1"/>
        <end position="23"/>
    </location>
</feature>
<keyword evidence="4" id="KW-1185">Reference proteome</keyword>
<dbReference type="OrthoDB" id="7870288at2759"/>
<evidence type="ECO:0000313" key="3">
    <source>
        <dbReference type="EMBL" id="KAI8036146.1"/>
    </source>
</evidence>
<sequence length="204" mass="24074">MLRFGQQLMLLAMACLALQTAHGWFLKLPNLEAALEAKEDKDEAKLDWFDGKKQKELLKKLDILNLFTEKEEAKVEKKADEWEKFKQWWDEKKEKELSFFEAKKEKELSLFETKLSKKTGKKSKPKKKATVKPCYGYHDETNAGYYSEEEEEVVTEGEYEESEEVTAKPNRKSYERKSYNKPTYSLPTFYDVRDDSAEGVRYFT</sequence>
<evidence type="ECO:0000313" key="4">
    <source>
        <dbReference type="Proteomes" id="UP001059596"/>
    </source>
</evidence>
<evidence type="ECO:0000256" key="2">
    <source>
        <dbReference type="SAM" id="SignalP"/>
    </source>
</evidence>
<dbReference type="PROSITE" id="PS51257">
    <property type="entry name" value="PROKAR_LIPOPROTEIN"/>
    <property type="match status" value="1"/>
</dbReference>
<protein>
    <submittedName>
        <fullName evidence="3">Uncharacterized protein</fullName>
    </submittedName>
</protein>
<evidence type="ECO:0000256" key="1">
    <source>
        <dbReference type="SAM" id="MobiDB-lite"/>
    </source>
</evidence>
<feature type="region of interest" description="Disordered" evidence="1">
    <location>
        <begin position="145"/>
        <end position="177"/>
    </location>
</feature>
<proteinExistence type="predicted"/>